<evidence type="ECO:0000313" key="2">
    <source>
        <dbReference type="EMBL" id="CAD8219773.1"/>
    </source>
</evidence>
<feature type="region of interest" description="Disordered" evidence="1">
    <location>
        <begin position="127"/>
        <end position="175"/>
    </location>
</feature>
<protein>
    <submittedName>
        <fullName evidence="2">Uncharacterized protein</fullName>
    </submittedName>
</protein>
<dbReference type="EMBL" id="HBDX01000543">
    <property type="protein sequence ID" value="CAD8219773.1"/>
    <property type="molecule type" value="Transcribed_RNA"/>
</dbReference>
<dbReference type="AlphaFoldDB" id="A0A7R9XPW6"/>
<accession>A0A7R9XPW6</accession>
<feature type="compositionally biased region" description="Basic and acidic residues" evidence="1">
    <location>
        <begin position="148"/>
        <end position="167"/>
    </location>
</feature>
<gene>
    <name evidence="2" type="ORF">OLUC0939_LOCUS492</name>
</gene>
<organism evidence="2">
    <name type="scientific">Ostreococcus sp. 'lucimarinus'</name>
    <dbReference type="NCBI Taxonomy" id="242159"/>
    <lineage>
        <taxon>Eukaryota</taxon>
        <taxon>Viridiplantae</taxon>
        <taxon>Chlorophyta</taxon>
        <taxon>Mamiellophyceae</taxon>
        <taxon>Mamiellales</taxon>
        <taxon>Bathycoccaceae</taxon>
        <taxon>Ostreococcus</taxon>
    </lineage>
</organism>
<name>A0A7R9XPW6_9CHLO</name>
<evidence type="ECO:0000256" key="1">
    <source>
        <dbReference type="SAM" id="MobiDB-lite"/>
    </source>
</evidence>
<sequence>MYDATYEGIRAAAADVPGRHRVVTTRDDDAEDDDERIESSLVLVRVPRDVRLADVDGLVMTTTTTRGGRRDDAATTSEYRLGDFGRTIARAYDVADASDGDENNASLLTASSVGIARELTLTRRLEASDDGFEARGEDDENDASPSAAKEKKEKKEKKRESSTEKSAAKRARAAR</sequence>
<proteinExistence type="predicted"/>
<reference evidence="2" key="1">
    <citation type="submission" date="2021-01" db="EMBL/GenBank/DDBJ databases">
        <authorList>
            <person name="Corre E."/>
            <person name="Pelletier E."/>
            <person name="Niang G."/>
            <person name="Scheremetjew M."/>
            <person name="Finn R."/>
            <person name="Kale V."/>
            <person name="Holt S."/>
            <person name="Cochrane G."/>
            <person name="Meng A."/>
            <person name="Brown T."/>
            <person name="Cohen L."/>
        </authorList>
    </citation>
    <scope>NUCLEOTIDE SEQUENCE</scope>
    <source>
        <strain evidence="2">Clade-A-BCC118000</strain>
    </source>
</reference>